<evidence type="ECO:0000256" key="2">
    <source>
        <dbReference type="ARBA" id="ARBA00011322"/>
    </source>
</evidence>
<keyword evidence="7" id="KW-1185">Reference proteome</keyword>
<reference evidence="6 7" key="1">
    <citation type="submission" date="2022-03" db="EMBL/GenBank/DDBJ databases">
        <title>Draft genome sequence of Furfurilactobacillus curtus JCM 31185.</title>
        <authorList>
            <person name="Suzuki S."/>
            <person name="Endo A."/>
            <person name="Kajikawa A."/>
        </authorList>
    </citation>
    <scope>NUCLEOTIDE SEQUENCE [LARGE SCALE GENOMIC DNA]</scope>
    <source>
        <strain evidence="6 7">JCM 31185</strain>
    </source>
</reference>
<organism evidence="6 7">
    <name type="scientific">Furfurilactobacillus curtus</name>
    <dbReference type="NCBI Taxonomy" id="1746200"/>
    <lineage>
        <taxon>Bacteria</taxon>
        <taxon>Bacillati</taxon>
        <taxon>Bacillota</taxon>
        <taxon>Bacilli</taxon>
        <taxon>Lactobacillales</taxon>
        <taxon>Lactobacillaceae</taxon>
        <taxon>Furfurilactobacillus</taxon>
    </lineage>
</organism>
<dbReference type="PANTHER" id="PTHR32114:SF2">
    <property type="entry name" value="ABC TRANSPORTER ABCH.3"/>
    <property type="match status" value="1"/>
</dbReference>
<dbReference type="RefSeq" id="WP_407882696.1">
    <property type="nucleotide sequence ID" value="NZ_BQXO01000002.1"/>
</dbReference>
<dbReference type="Gene3D" id="3.40.50.300">
    <property type="entry name" value="P-loop containing nucleotide triphosphate hydrolases"/>
    <property type="match status" value="2"/>
</dbReference>
<evidence type="ECO:0000259" key="5">
    <source>
        <dbReference type="Pfam" id="PF13476"/>
    </source>
</evidence>
<dbReference type="PANTHER" id="PTHR32114">
    <property type="entry name" value="ABC TRANSPORTER ABCH.3"/>
    <property type="match status" value="1"/>
</dbReference>
<dbReference type="Pfam" id="PF13476">
    <property type="entry name" value="AAA_23"/>
    <property type="match status" value="1"/>
</dbReference>
<name>A0ABQ5JRN4_9LACO</name>
<proteinExistence type="inferred from homology"/>
<comment type="similarity">
    <text evidence="1">Belongs to the SMC family. SbcC subfamily.</text>
</comment>
<feature type="coiled-coil region" evidence="4">
    <location>
        <begin position="605"/>
        <end position="670"/>
    </location>
</feature>
<feature type="coiled-coil region" evidence="4">
    <location>
        <begin position="408"/>
        <end position="493"/>
    </location>
</feature>
<dbReference type="InterPro" id="IPR027417">
    <property type="entry name" value="P-loop_NTPase"/>
</dbReference>
<dbReference type="Proteomes" id="UP001628078">
    <property type="component" value="Unassembled WGS sequence"/>
</dbReference>
<evidence type="ECO:0000256" key="1">
    <source>
        <dbReference type="ARBA" id="ARBA00006930"/>
    </source>
</evidence>
<dbReference type="InterPro" id="IPR038729">
    <property type="entry name" value="Rad50/SbcC_AAA"/>
</dbReference>
<accession>A0ABQ5JRN4</accession>
<gene>
    <name evidence="6" type="primary">sbcC</name>
    <name evidence="6" type="ORF">JCM31185_07310</name>
</gene>
<dbReference type="SUPFAM" id="SSF52540">
    <property type="entry name" value="P-loop containing nucleoside triphosphate hydrolases"/>
    <property type="match status" value="1"/>
</dbReference>
<feature type="domain" description="Rad50/SbcC-type AAA" evidence="5">
    <location>
        <begin position="5"/>
        <end position="216"/>
    </location>
</feature>
<sequence length="1043" mass="116009">MRPLQLHLVNFGPYRDQVIDFEDFNEVPLFLISGKTGSGKTTIFDAMCFALFGQSSGGDRDPEAMRSDFAADSEPTSVTLIFEHHRQQYVITRSPKQTLAKKRGTGTTTQNASVDLTVTDRNGKEQSWTKKNTVEAKLYDLLHLTPAQFTQIVLLPQGQFRQFLAANSNEKQALLADLFGTNLYARWANQLNDRLREMKQAASEQSTKLATMTQMIEWVTESAPAKDVPVQDVLTALTRQAEQMTPEVQQRKAALELSQSQLAKTMATLKAAESLQTLMTARERASQHQANLAKRAPTMADLANRIAQIDWAKTLVPLQNKRRETAQLVEQTRQRLATTNADLTASTTKLTEATTKLAEMKARQGEEQARQQELTQLVSVRPLYEQVRSLSDQVKVQQVLTDETTTSITKRQRQLTEAQQQVMRLSQSLTQLNDQENELTTVQAKRQQVTMWQQQGTTLEQHQQAVTAQQQHLDELRQRLAHAKQEQTEAEVAYQNADHAWTVTQIKRLSAKLVPGEPCPVCGATDHPKVAVLTETAITEAEVKQAEQQRQVALSAVASLAAELETQTGHWQQAQAELQTTTQRWLADVAANQAVSSQMTVDQAVAWLKQQLDQLTQAQAQLSQALAQKGQTETALTNEKQLVEQLQSGLTELQEKVQTQAQQLVRLQAQLSDRKQSLPERFADLSALDQHLTQLEAASSAFLKNQQALQEAENSAQQAVTRLQANQDSLTVDLNSQANEKAMAAEAFEQALVSEDEGMTKTKFAALAEAIPTLVTLKQQYQAYLDEQTSVKSQLATLAQQIGDQSLPDLAQLAETQRRQTEQRDEAQKAYYEYEQVVKQNQQVADQITQTLTEHQAAQQQLADMTQLANTANGKGDLKLSLERYILQTYLQKVLQVANGRLGRLTGGRYQFRLDPNAGSHATDTGLEIDVFDDQAGKVRSVHTLSGGESFIAALSLALALGEVIQRESGGIAMEALFVDEGFGSLDEEALQMAMEALQSIEGQNRMIGIISHVTELQEQIPDQLKVIALANGQSRIDYQHEL</sequence>
<evidence type="ECO:0000313" key="6">
    <source>
        <dbReference type="EMBL" id="GKT05442.1"/>
    </source>
</evidence>
<dbReference type="EMBL" id="BQXO01000002">
    <property type="protein sequence ID" value="GKT05442.1"/>
    <property type="molecule type" value="Genomic_DNA"/>
</dbReference>
<keyword evidence="4" id="KW-0175">Coiled coil</keyword>
<evidence type="ECO:0000256" key="3">
    <source>
        <dbReference type="ARBA" id="ARBA00013368"/>
    </source>
</evidence>
<protein>
    <recommendedName>
        <fullName evidence="3">Nuclease SbcCD subunit C</fullName>
    </recommendedName>
</protein>
<dbReference type="Pfam" id="PF13558">
    <property type="entry name" value="SbcC_Walker_B"/>
    <property type="match status" value="1"/>
</dbReference>
<evidence type="ECO:0000313" key="7">
    <source>
        <dbReference type="Proteomes" id="UP001628078"/>
    </source>
</evidence>
<evidence type="ECO:0000256" key="4">
    <source>
        <dbReference type="SAM" id="Coils"/>
    </source>
</evidence>
<comment type="subunit">
    <text evidence="2">Heterodimer of SbcC and SbcD.</text>
</comment>
<comment type="caution">
    <text evidence="6">The sequence shown here is derived from an EMBL/GenBank/DDBJ whole genome shotgun (WGS) entry which is preliminary data.</text>
</comment>